<dbReference type="Gene3D" id="2.170.140.10">
    <property type="entry name" value="Chitin binding domain"/>
    <property type="match status" value="1"/>
</dbReference>
<dbReference type="InterPro" id="IPR036508">
    <property type="entry name" value="Chitin-bd_dom_sf"/>
</dbReference>
<accession>A0ABD6ET09</accession>
<keyword evidence="4" id="KW-1185">Reference proteome</keyword>
<gene>
    <name evidence="3" type="ORF">AB6A40_006381</name>
</gene>
<dbReference type="AlphaFoldDB" id="A0ABD6ET09"/>
<proteinExistence type="predicted"/>
<feature type="domain" description="Chitin-binding type-2" evidence="2">
    <location>
        <begin position="45"/>
        <end position="114"/>
    </location>
</feature>
<sequence>MALCHLSTFLHSLIHFLVISSLCASDIGDNNTDSQAIYWKAILGDICQLPSIPRATSDPTRYLECVRRESSADERSDLGIWFLRDCAPGQLFVAILRQCDTLESVKLRQQLCDSENASAFDFCPPQSDSNYNYIVEDYRHEPTLCVCPSGDKDCLCVKPEVLQLTRVSNNITDSVIRKRSLQTQPIIRYSNDINEIQSIYSQQALEASSNKQVLSGIPVRRYPSQTVPYGLSVERSQSTQPQSKTTQVNHSPCYITSNQQIYCPNTGTEVNSVTRAYPCPLVRGDSTAYAQYQGICSWMIDPLVRDPQYRDHFLQCQPAPDNLFCGRWQRMPCEPGLVFDASLQVCVWDATAQPGNIPPYTGQAGSVEIGTGQLLSGQTGLGQITTGQLIPGQIESRLGPFREYPKTQGNVNESNNKGNQFTQNNECYDCPKGSVRISSCDPSGACPGQSVCRQIISSTNMSQRCNLCCYSQ</sequence>
<organism evidence="3 4">
    <name type="scientific">Gnathostoma spinigerum</name>
    <dbReference type="NCBI Taxonomy" id="75299"/>
    <lineage>
        <taxon>Eukaryota</taxon>
        <taxon>Metazoa</taxon>
        <taxon>Ecdysozoa</taxon>
        <taxon>Nematoda</taxon>
        <taxon>Chromadorea</taxon>
        <taxon>Rhabditida</taxon>
        <taxon>Spirurina</taxon>
        <taxon>Gnathostomatomorpha</taxon>
        <taxon>Gnathostomatoidea</taxon>
        <taxon>Gnathostomatidae</taxon>
        <taxon>Gnathostoma</taxon>
    </lineage>
</organism>
<dbReference type="SUPFAM" id="SSF57625">
    <property type="entry name" value="Invertebrate chitin-binding proteins"/>
    <property type="match status" value="1"/>
</dbReference>
<evidence type="ECO:0000259" key="2">
    <source>
        <dbReference type="SMART" id="SM00494"/>
    </source>
</evidence>
<evidence type="ECO:0000313" key="4">
    <source>
        <dbReference type="Proteomes" id="UP001608902"/>
    </source>
</evidence>
<dbReference type="EMBL" id="JBGFUD010004499">
    <property type="protein sequence ID" value="MFH4979672.1"/>
    <property type="molecule type" value="Genomic_DNA"/>
</dbReference>
<dbReference type="InterPro" id="IPR002557">
    <property type="entry name" value="Chitin-bd_dom"/>
</dbReference>
<keyword evidence="1" id="KW-0732">Signal</keyword>
<evidence type="ECO:0000313" key="3">
    <source>
        <dbReference type="EMBL" id="MFH4979672.1"/>
    </source>
</evidence>
<feature type="domain" description="Chitin-binding type-2" evidence="2">
    <location>
        <begin position="294"/>
        <end position="355"/>
    </location>
</feature>
<feature type="chain" id="PRO_5044817160" description="Chitin-binding type-2 domain-containing protein" evidence="1">
    <location>
        <begin position="25"/>
        <end position="472"/>
    </location>
</feature>
<dbReference type="SMART" id="SM00494">
    <property type="entry name" value="ChtBD2"/>
    <property type="match status" value="2"/>
</dbReference>
<reference evidence="3 4" key="1">
    <citation type="submission" date="2024-08" db="EMBL/GenBank/DDBJ databases">
        <title>Gnathostoma spinigerum genome.</title>
        <authorList>
            <person name="Gonzalez-Bertolin B."/>
            <person name="Monzon S."/>
            <person name="Zaballos A."/>
            <person name="Jimenez P."/>
            <person name="Dekumyoy P."/>
            <person name="Varona S."/>
            <person name="Cuesta I."/>
            <person name="Sumanam S."/>
            <person name="Adisakwattana P."/>
            <person name="Gasser R.B."/>
            <person name="Hernandez-Gonzalez A."/>
            <person name="Young N.D."/>
            <person name="Perteguer M.J."/>
        </authorList>
    </citation>
    <scope>NUCLEOTIDE SEQUENCE [LARGE SCALE GENOMIC DNA]</scope>
    <source>
        <strain evidence="3">AL3</strain>
        <tissue evidence="3">Liver</tissue>
    </source>
</reference>
<feature type="signal peptide" evidence="1">
    <location>
        <begin position="1"/>
        <end position="24"/>
    </location>
</feature>
<comment type="caution">
    <text evidence="3">The sequence shown here is derived from an EMBL/GenBank/DDBJ whole genome shotgun (WGS) entry which is preliminary data.</text>
</comment>
<dbReference type="Proteomes" id="UP001608902">
    <property type="component" value="Unassembled WGS sequence"/>
</dbReference>
<name>A0ABD6ET09_9BILA</name>
<evidence type="ECO:0000256" key="1">
    <source>
        <dbReference type="SAM" id="SignalP"/>
    </source>
</evidence>
<dbReference type="Pfam" id="PF01607">
    <property type="entry name" value="CBM_14"/>
    <property type="match status" value="1"/>
</dbReference>
<protein>
    <recommendedName>
        <fullName evidence="2">Chitin-binding type-2 domain-containing protein</fullName>
    </recommendedName>
</protein>